<reference evidence="2" key="1">
    <citation type="submission" date="2022-01" db="EMBL/GenBank/DDBJ databases">
        <authorList>
            <person name="King R."/>
        </authorList>
    </citation>
    <scope>NUCLEOTIDE SEQUENCE</scope>
</reference>
<evidence type="ECO:0000313" key="3">
    <source>
        <dbReference type="Proteomes" id="UP001152798"/>
    </source>
</evidence>
<dbReference type="AlphaFoldDB" id="A0A9P0HSL5"/>
<feature type="compositionally biased region" description="Basic and acidic residues" evidence="1">
    <location>
        <begin position="54"/>
        <end position="71"/>
    </location>
</feature>
<sequence>MIVVGERDFLKNQTARRTGLLSSAGKDRHFDVTTRPQALTEYVSVINDILVHRPQHDPSIRPGSRIDKDTRQGPSSFSDRCTANGFGRT</sequence>
<name>A0A9P0HSL5_NEZVI</name>
<accession>A0A9P0HSL5</accession>
<feature type="compositionally biased region" description="Polar residues" evidence="1">
    <location>
        <begin position="72"/>
        <end position="81"/>
    </location>
</feature>
<gene>
    <name evidence="2" type="ORF">NEZAVI_LOCUS15857</name>
</gene>
<dbReference type="EMBL" id="OV725083">
    <property type="protein sequence ID" value="CAH1408301.1"/>
    <property type="molecule type" value="Genomic_DNA"/>
</dbReference>
<protein>
    <submittedName>
        <fullName evidence="2">Uncharacterized protein</fullName>
    </submittedName>
</protein>
<proteinExistence type="predicted"/>
<organism evidence="2 3">
    <name type="scientific">Nezara viridula</name>
    <name type="common">Southern green stink bug</name>
    <name type="synonym">Cimex viridulus</name>
    <dbReference type="NCBI Taxonomy" id="85310"/>
    <lineage>
        <taxon>Eukaryota</taxon>
        <taxon>Metazoa</taxon>
        <taxon>Ecdysozoa</taxon>
        <taxon>Arthropoda</taxon>
        <taxon>Hexapoda</taxon>
        <taxon>Insecta</taxon>
        <taxon>Pterygota</taxon>
        <taxon>Neoptera</taxon>
        <taxon>Paraneoptera</taxon>
        <taxon>Hemiptera</taxon>
        <taxon>Heteroptera</taxon>
        <taxon>Panheteroptera</taxon>
        <taxon>Pentatomomorpha</taxon>
        <taxon>Pentatomoidea</taxon>
        <taxon>Pentatomidae</taxon>
        <taxon>Pentatominae</taxon>
        <taxon>Nezara</taxon>
    </lineage>
</organism>
<evidence type="ECO:0000313" key="2">
    <source>
        <dbReference type="EMBL" id="CAH1408301.1"/>
    </source>
</evidence>
<evidence type="ECO:0000256" key="1">
    <source>
        <dbReference type="SAM" id="MobiDB-lite"/>
    </source>
</evidence>
<keyword evidence="3" id="KW-1185">Reference proteome</keyword>
<dbReference type="Proteomes" id="UP001152798">
    <property type="component" value="Chromosome 7"/>
</dbReference>
<feature type="region of interest" description="Disordered" evidence="1">
    <location>
        <begin position="54"/>
        <end position="89"/>
    </location>
</feature>